<dbReference type="KEGG" id="pseo:OM33_16095"/>
<dbReference type="RefSeq" id="WP_040135056.1">
    <property type="nucleotide sequence ID" value="NZ_CP009889.1"/>
</dbReference>
<proteinExistence type="predicted"/>
<dbReference type="EMBL" id="CP009889">
    <property type="protein sequence ID" value="AIY66658.1"/>
    <property type="molecule type" value="Genomic_DNA"/>
</dbReference>
<dbReference type="GO" id="GO:1901135">
    <property type="term" value="P:carbohydrate derivative metabolic process"/>
    <property type="evidence" value="ECO:0007669"/>
    <property type="project" value="UniProtKB-ARBA"/>
</dbReference>
<evidence type="ECO:0008006" key="5">
    <source>
        <dbReference type="Google" id="ProtNLM"/>
    </source>
</evidence>
<dbReference type="GO" id="GO:0016757">
    <property type="term" value="F:glycosyltransferase activity"/>
    <property type="evidence" value="ECO:0007669"/>
    <property type="project" value="InterPro"/>
</dbReference>
<accession>A0A0A7EJF7</accession>
<dbReference type="PANTHER" id="PTHR12526:SF637">
    <property type="entry name" value="GLYCOSYLTRANSFERASE EPSF-RELATED"/>
    <property type="match status" value="1"/>
</dbReference>
<organism evidence="3 4">
    <name type="scientific">Pseudoalteromonas piratica</name>
    <dbReference type="NCBI Taxonomy" id="1348114"/>
    <lineage>
        <taxon>Bacteria</taxon>
        <taxon>Pseudomonadati</taxon>
        <taxon>Pseudomonadota</taxon>
        <taxon>Gammaproteobacteria</taxon>
        <taxon>Alteromonadales</taxon>
        <taxon>Pseudoalteromonadaceae</taxon>
        <taxon>Pseudoalteromonas</taxon>
    </lineage>
</organism>
<dbReference type="Gene3D" id="3.40.50.2000">
    <property type="entry name" value="Glycogen Phosphorylase B"/>
    <property type="match status" value="2"/>
</dbReference>
<reference evidence="3 4" key="1">
    <citation type="submission" date="2014-11" db="EMBL/GenBank/DDBJ databases">
        <title>Complete Genome Sequence of Pseudoalteromonas sp. Strain OCN003 Isolated from Kaneohe Bay, Oahu, Hawaii.</title>
        <authorList>
            <person name="Beurmann S."/>
            <person name="Videau P."/>
            <person name="Ushijima B."/>
            <person name="Smith A.M."/>
            <person name="Aeby G.S."/>
            <person name="Callahan S.M."/>
            <person name="Belcaid M."/>
        </authorList>
    </citation>
    <scope>NUCLEOTIDE SEQUENCE [LARGE SCALE GENOMIC DNA]</scope>
    <source>
        <strain evidence="3 4">OCN003</strain>
    </source>
</reference>
<evidence type="ECO:0000313" key="3">
    <source>
        <dbReference type="EMBL" id="AIY66658.1"/>
    </source>
</evidence>
<gene>
    <name evidence="3" type="ORF">OM33_16095</name>
</gene>
<evidence type="ECO:0000259" key="2">
    <source>
        <dbReference type="Pfam" id="PF13439"/>
    </source>
</evidence>
<dbReference type="PANTHER" id="PTHR12526">
    <property type="entry name" value="GLYCOSYLTRANSFERASE"/>
    <property type="match status" value="1"/>
</dbReference>
<evidence type="ECO:0000313" key="4">
    <source>
        <dbReference type="Proteomes" id="UP000030341"/>
    </source>
</evidence>
<dbReference type="InterPro" id="IPR028098">
    <property type="entry name" value="Glyco_trans_4-like_N"/>
</dbReference>
<dbReference type="InterPro" id="IPR001296">
    <property type="entry name" value="Glyco_trans_1"/>
</dbReference>
<keyword evidence="4" id="KW-1185">Reference proteome</keyword>
<dbReference type="SUPFAM" id="SSF53756">
    <property type="entry name" value="UDP-Glycosyltransferase/glycogen phosphorylase"/>
    <property type="match status" value="1"/>
</dbReference>
<evidence type="ECO:0000259" key="1">
    <source>
        <dbReference type="Pfam" id="PF00534"/>
    </source>
</evidence>
<dbReference type="STRING" id="1348114.OM33_16095"/>
<dbReference type="OrthoDB" id="9768937at2"/>
<feature type="domain" description="Glycosyltransferase subfamily 4-like N-terminal" evidence="2">
    <location>
        <begin position="57"/>
        <end position="170"/>
    </location>
</feature>
<protein>
    <recommendedName>
        <fullName evidence="5">Glycosyltransferase</fullName>
    </recommendedName>
</protein>
<name>A0A0A7EJF7_9GAMM</name>
<dbReference type="AlphaFoldDB" id="A0A0A7EJF7"/>
<dbReference type="Pfam" id="PF13439">
    <property type="entry name" value="Glyco_transf_4"/>
    <property type="match status" value="1"/>
</dbReference>
<dbReference type="eggNOG" id="COG0438">
    <property type="taxonomic scope" value="Bacteria"/>
</dbReference>
<dbReference type="Proteomes" id="UP000030341">
    <property type="component" value="Chromosome 2"/>
</dbReference>
<dbReference type="Pfam" id="PF00534">
    <property type="entry name" value="Glycos_transf_1"/>
    <property type="match status" value="1"/>
</dbReference>
<dbReference type="HOGENOM" id="CLU_009583_0_3_6"/>
<sequence length="358" mass="40000">MNNIMQLIQHPYIGGLEKMAFGLCSSQITNAKMFLVALEGTKKGAIKSWPDLAELDHFYCLNKTGGISWRTVKKLVALIDRYQIKVIHSHHIGPMVYASLAKMLRPKLKHIHTLHDAWYLTDFKYRMFTKVIDSFTPITVVADAKAVAEVAKSQASVVAEHIVHNGIDTDYFTPSSRYLARLKLSLPNNRILVGCAARVEQGKGHKAMLRALKSLPYKVHMVFAGSGSSLKEMQTYAAKLGVSERVHWLGCVNAMPTFYSAIDVFCLYSEREGLPLSILEAMACNRPVVASDVGGISEVVNEKYGCVLPITEEQLLAPSIISALRLNYGMDIRHYALKQATLKVMAERYNEIYQHVLV</sequence>
<feature type="domain" description="Glycosyl transferase family 1" evidence="1">
    <location>
        <begin position="183"/>
        <end position="327"/>
    </location>
</feature>